<keyword evidence="1" id="KW-0812">Transmembrane</keyword>
<comment type="caution">
    <text evidence="2">The sequence shown here is derived from an EMBL/GenBank/DDBJ whole genome shotgun (WGS) entry which is preliminary data.</text>
</comment>
<keyword evidence="3" id="KW-1185">Reference proteome</keyword>
<evidence type="ECO:0000313" key="2">
    <source>
        <dbReference type="EMBL" id="RYR45574.1"/>
    </source>
</evidence>
<feature type="transmembrane region" description="Helical" evidence="1">
    <location>
        <begin position="6"/>
        <end position="28"/>
    </location>
</feature>
<gene>
    <name evidence="2" type="ORF">Ahy_A07g031406</name>
</gene>
<reference evidence="2 3" key="1">
    <citation type="submission" date="2019-01" db="EMBL/GenBank/DDBJ databases">
        <title>Sequencing of cultivated peanut Arachis hypogaea provides insights into genome evolution and oil improvement.</title>
        <authorList>
            <person name="Chen X."/>
        </authorList>
    </citation>
    <scope>NUCLEOTIDE SEQUENCE [LARGE SCALE GENOMIC DNA]</scope>
    <source>
        <strain evidence="3">cv. Fuhuasheng</strain>
        <tissue evidence="2">Leaves</tissue>
    </source>
</reference>
<keyword evidence="1" id="KW-1133">Transmembrane helix</keyword>
<organism evidence="2 3">
    <name type="scientific">Arachis hypogaea</name>
    <name type="common">Peanut</name>
    <dbReference type="NCBI Taxonomy" id="3818"/>
    <lineage>
        <taxon>Eukaryota</taxon>
        <taxon>Viridiplantae</taxon>
        <taxon>Streptophyta</taxon>
        <taxon>Embryophyta</taxon>
        <taxon>Tracheophyta</taxon>
        <taxon>Spermatophyta</taxon>
        <taxon>Magnoliopsida</taxon>
        <taxon>eudicotyledons</taxon>
        <taxon>Gunneridae</taxon>
        <taxon>Pentapetalae</taxon>
        <taxon>rosids</taxon>
        <taxon>fabids</taxon>
        <taxon>Fabales</taxon>
        <taxon>Fabaceae</taxon>
        <taxon>Papilionoideae</taxon>
        <taxon>50 kb inversion clade</taxon>
        <taxon>dalbergioids sensu lato</taxon>
        <taxon>Dalbergieae</taxon>
        <taxon>Pterocarpus clade</taxon>
        <taxon>Arachis</taxon>
    </lineage>
</organism>
<dbReference type="Proteomes" id="UP000289738">
    <property type="component" value="Chromosome A07"/>
</dbReference>
<evidence type="ECO:0000256" key="1">
    <source>
        <dbReference type="SAM" id="Phobius"/>
    </source>
</evidence>
<proteinExistence type="predicted"/>
<dbReference type="AlphaFoldDB" id="A0A445C3T8"/>
<accession>A0A445C3T8</accession>
<sequence length="63" mass="7180">MYHCIFFLQHLEFVVVGFIIVLLSLWIIEAKPLCFCLFQWGSQGGNALNLPAGGAWREKLINL</sequence>
<keyword evidence="1" id="KW-0472">Membrane</keyword>
<name>A0A445C3T8_ARAHY</name>
<protein>
    <submittedName>
        <fullName evidence="2">Uncharacterized protein</fullName>
    </submittedName>
</protein>
<dbReference type="EMBL" id="SDMP01000007">
    <property type="protein sequence ID" value="RYR45574.1"/>
    <property type="molecule type" value="Genomic_DNA"/>
</dbReference>
<evidence type="ECO:0000313" key="3">
    <source>
        <dbReference type="Proteomes" id="UP000289738"/>
    </source>
</evidence>